<proteinExistence type="predicted"/>
<accession>A0A533QBR3</accession>
<comment type="caution">
    <text evidence="1">The sequence shown here is derived from an EMBL/GenBank/DDBJ whole genome shotgun (WGS) entry which is preliminary data.</text>
</comment>
<reference evidence="1 2" key="1">
    <citation type="submission" date="2019-04" db="EMBL/GenBank/DDBJ databases">
        <title>Genome of a novel bacterium Candidatus Jettenia ecosi reconstructed from metagenome of an anammox bioreactor.</title>
        <authorList>
            <person name="Mardanov A.V."/>
            <person name="Beletsky A.V."/>
            <person name="Ravin N.V."/>
            <person name="Botchkova E.A."/>
            <person name="Litti Y.V."/>
            <person name="Nozhevnikova A.N."/>
        </authorList>
    </citation>
    <scope>NUCLEOTIDE SEQUENCE [LARGE SCALE GENOMIC DNA]</scope>
    <source>
        <strain evidence="1">J2</strain>
    </source>
</reference>
<dbReference type="Proteomes" id="UP000319783">
    <property type="component" value="Unassembled WGS sequence"/>
</dbReference>
<evidence type="ECO:0000313" key="1">
    <source>
        <dbReference type="EMBL" id="TLD40051.1"/>
    </source>
</evidence>
<dbReference type="AlphaFoldDB" id="A0A533QBR3"/>
<protein>
    <submittedName>
        <fullName evidence="1">Uncharacterized protein</fullName>
    </submittedName>
</protein>
<name>A0A533QBR3_9BACT</name>
<organism evidence="1 2">
    <name type="scientific">Candidatus Jettenia ecosi</name>
    <dbReference type="NCBI Taxonomy" id="2494326"/>
    <lineage>
        <taxon>Bacteria</taxon>
        <taxon>Pseudomonadati</taxon>
        <taxon>Planctomycetota</taxon>
        <taxon>Candidatus Brocadiia</taxon>
        <taxon>Candidatus Brocadiales</taxon>
        <taxon>Candidatus Brocadiaceae</taxon>
        <taxon>Candidatus Jettenia</taxon>
    </lineage>
</organism>
<sequence length="39" mass="4136">MFIETGDIQNLSSIGAVCDLTQKHHGAPMELDCGGMVCL</sequence>
<evidence type="ECO:0000313" key="2">
    <source>
        <dbReference type="Proteomes" id="UP000319783"/>
    </source>
</evidence>
<gene>
    <name evidence="1" type="ORF">JETT_3689</name>
</gene>
<dbReference type="EMBL" id="SULG01000140">
    <property type="protein sequence ID" value="TLD40051.1"/>
    <property type="molecule type" value="Genomic_DNA"/>
</dbReference>